<keyword evidence="1" id="KW-0812">Transmembrane</keyword>
<organism evidence="2 3">
    <name type="scientific">Paragemmobacter ruber</name>
    <dbReference type="NCBI Taxonomy" id="1985673"/>
    <lineage>
        <taxon>Bacteria</taxon>
        <taxon>Pseudomonadati</taxon>
        <taxon>Pseudomonadota</taxon>
        <taxon>Alphaproteobacteria</taxon>
        <taxon>Rhodobacterales</taxon>
        <taxon>Paracoccaceae</taxon>
        <taxon>Paragemmobacter</taxon>
    </lineage>
</organism>
<sequence length="73" mass="8380">MAEWVIYAIGALTLIAVLFGIVRYQSRQYQVYLSRHTETSEGILAEQRRTQAAIDRQTLALERIALALEQRKS</sequence>
<feature type="transmembrane region" description="Helical" evidence="1">
    <location>
        <begin position="6"/>
        <end position="24"/>
    </location>
</feature>
<dbReference type="EMBL" id="JAAATW010000003">
    <property type="protein sequence ID" value="NBE08841.1"/>
    <property type="molecule type" value="Genomic_DNA"/>
</dbReference>
<dbReference type="RefSeq" id="WP_161767872.1">
    <property type="nucleotide sequence ID" value="NZ_JAAATW010000003.1"/>
</dbReference>
<keyword evidence="1" id="KW-0472">Membrane</keyword>
<comment type="caution">
    <text evidence="2">The sequence shown here is derived from an EMBL/GenBank/DDBJ whole genome shotgun (WGS) entry which is preliminary data.</text>
</comment>
<dbReference type="Proteomes" id="UP001517376">
    <property type="component" value="Unassembled WGS sequence"/>
</dbReference>
<keyword evidence="1" id="KW-1133">Transmembrane helix</keyword>
<gene>
    <name evidence="2" type="ORF">GU920_14970</name>
</gene>
<protein>
    <submittedName>
        <fullName evidence="2">Uncharacterized protein</fullName>
    </submittedName>
</protein>
<accession>A0ABW9Y8C5</accession>
<evidence type="ECO:0000313" key="2">
    <source>
        <dbReference type="EMBL" id="NBE08841.1"/>
    </source>
</evidence>
<keyword evidence="3" id="KW-1185">Reference proteome</keyword>
<evidence type="ECO:0000256" key="1">
    <source>
        <dbReference type="SAM" id="Phobius"/>
    </source>
</evidence>
<proteinExistence type="predicted"/>
<reference evidence="3" key="1">
    <citation type="submission" date="2020-01" db="EMBL/GenBank/DDBJ databases">
        <title>Sphingomonas sp. strain CSW-10.</title>
        <authorList>
            <person name="Chen W.-M."/>
        </authorList>
    </citation>
    <scope>NUCLEOTIDE SEQUENCE [LARGE SCALE GENOMIC DNA]</scope>
    <source>
        <strain evidence="3">CCP-1</strain>
    </source>
</reference>
<evidence type="ECO:0000313" key="3">
    <source>
        <dbReference type="Proteomes" id="UP001517376"/>
    </source>
</evidence>
<name>A0ABW9Y8C5_9RHOB</name>